<protein>
    <submittedName>
        <fullName evidence="1">Uncharacterized protein</fullName>
    </submittedName>
</protein>
<dbReference type="EMBL" id="JANBPW010000232">
    <property type="protein sequence ID" value="KAJ1950319.1"/>
    <property type="molecule type" value="Genomic_DNA"/>
</dbReference>
<comment type="caution">
    <text evidence="1">The sequence shown here is derived from an EMBL/GenBank/DDBJ whole genome shotgun (WGS) entry which is preliminary data.</text>
</comment>
<keyword evidence="2" id="KW-1185">Reference proteome</keyword>
<organism evidence="1 2">
    <name type="scientific">Linderina macrospora</name>
    <dbReference type="NCBI Taxonomy" id="4868"/>
    <lineage>
        <taxon>Eukaryota</taxon>
        <taxon>Fungi</taxon>
        <taxon>Fungi incertae sedis</taxon>
        <taxon>Zoopagomycota</taxon>
        <taxon>Kickxellomycotina</taxon>
        <taxon>Kickxellomycetes</taxon>
        <taxon>Kickxellales</taxon>
        <taxon>Kickxellaceae</taxon>
        <taxon>Linderina</taxon>
    </lineage>
</organism>
<dbReference type="Proteomes" id="UP001150603">
    <property type="component" value="Unassembled WGS sequence"/>
</dbReference>
<name>A0ACC1JG03_9FUNG</name>
<reference evidence="1" key="1">
    <citation type="submission" date="2022-07" db="EMBL/GenBank/DDBJ databases">
        <title>Phylogenomic reconstructions and comparative analyses of Kickxellomycotina fungi.</title>
        <authorList>
            <person name="Reynolds N.K."/>
            <person name="Stajich J.E."/>
            <person name="Barry K."/>
            <person name="Grigoriev I.V."/>
            <person name="Crous P."/>
            <person name="Smith M.E."/>
        </authorList>
    </citation>
    <scope>NUCLEOTIDE SEQUENCE</scope>
    <source>
        <strain evidence="1">NRRL 5244</strain>
    </source>
</reference>
<evidence type="ECO:0000313" key="1">
    <source>
        <dbReference type="EMBL" id="KAJ1950319.1"/>
    </source>
</evidence>
<evidence type="ECO:0000313" key="2">
    <source>
        <dbReference type="Proteomes" id="UP001150603"/>
    </source>
</evidence>
<sequence>MELALPGELLTYDYRDKQNPTDEAVAIPAPLRVVQWNIERGYQLDKVLETLERLDADIICLQEIDIGNKRSGGGNHAQAIAERLKLNGAMVVEFQELESPARDKGQQGGGIHGNAIYSKYNMNLRVIDHRHQPYNWERDGAILGEPRRGRRFTLAAEVLVPRRPSVLAYSAHFECFTGIIGRVGQLSDLMHDSEQHAATLPHQLVFGDLNTFAHSLARLSPKYACDWYRWRTVGMTEPEWWLKNILSWYQSDGPINRCLEEQTLPEHLQFSAQILRTAINPGWFDPFDLYKDITISNHAGFMTAKADWAFVRQFKVSKHWMENRDFEASDHRCLVLEVEYAQKDVMAEHERFTRRMASELERARHSRVWTYCSLAGASVLSIVALKLARVSIMSGTM</sequence>
<proteinExistence type="predicted"/>
<gene>
    <name evidence="1" type="ORF">FBU59_000738</name>
</gene>
<accession>A0ACC1JG03</accession>